<feature type="transmembrane region" description="Helical" evidence="1">
    <location>
        <begin position="164"/>
        <end position="182"/>
    </location>
</feature>
<organism evidence="2 3">
    <name type="scientific">Exiguobacterium aurantiacum</name>
    <dbReference type="NCBI Taxonomy" id="33987"/>
    <lineage>
        <taxon>Bacteria</taxon>
        <taxon>Bacillati</taxon>
        <taxon>Bacillota</taxon>
        <taxon>Bacilli</taxon>
        <taxon>Bacillales</taxon>
        <taxon>Bacillales Family XII. Incertae Sedis</taxon>
        <taxon>Exiguobacterium</taxon>
    </lineage>
</organism>
<reference evidence="2" key="1">
    <citation type="submission" date="2022-07" db="EMBL/GenBank/DDBJ databases">
        <title>Complete genome of CX2.</title>
        <authorList>
            <person name="Cao G."/>
        </authorList>
    </citation>
    <scope>NUCLEOTIDE SEQUENCE</scope>
    <source>
        <strain evidence="2">CX2</strain>
    </source>
</reference>
<protein>
    <submittedName>
        <fullName evidence="2">ABC transporter permease</fullName>
    </submittedName>
</protein>
<dbReference type="Proteomes" id="UP001060325">
    <property type="component" value="Chromosome"/>
</dbReference>
<proteinExistence type="predicted"/>
<keyword evidence="1" id="KW-0812">Transmembrane</keyword>
<name>A0ABY5FMW0_9BACL</name>
<keyword evidence="3" id="KW-1185">Reference proteome</keyword>
<keyword evidence="1" id="KW-0472">Membrane</keyword>
<dbReference type="RefSeq" id="WP_255177315.1">
    <property type="nucleotide sequence ID" value="NZ_CP101462.1"/>
</dbReference>
<accession>A0ABY5FMW0</accession>
<feature type="transmembrane region" description="Helical" evidence="1">
    <location>
        <begin position="131"/>
        <end position="152"/>
    </location>
</feature>
<feature type="transmembrane region" description="Helical" evidence="1">
    <location>
        <begin position="278"/>
        <end position="297"/>
    </location>
</feature>
<feature type="transmembrane region" description="Helical" evidence="1">
    <location>
        <begin position="21"/>
        <end position="44"/>
    </location>
</feature>
<gene>
    <name evidence="2" type="ORF">NMQ00_14965</name>
</gene>
<feature type="transmembrane region" description="Helical" evidence="1">
    <location>
        <begin position="188"/>
        <end position="208"/>
    </location>
</feature>
<sequence>MNERQLFVRRVRAYMFKQWKTWRLILDWTVILYGGIPFAIFLGYQYRLLWQGEIEWVSQVPMLVWTFLLIVLFLQDRFFVWMERADVTLIARRTLIQVLKRYSLLYHVIKLGLKVLFIMLAFTPVLRLDEWSGASILAFGMAVLLLAWIHMWTWYQLTVRRVNWVFRILVTCMVFLCLYALLVDSPLWAVVLGSSLVAFAMYLGEGWLSRHPYLSRELERGETVRDAFDRALLSTSGAIEKPSRRKRPLYRPRPNRFGTARRTSAILLYIRTPRHRNLWLRLIPVAVTGMVLVPSWFKLLIPLYVGYVMWQERQAFKQEMERHPFFRAIQERTDL</sequence>
<dbReference type="Pfam" id="PF05975">
    <property type="entry name" value="EcsB"/>
    <property type="match status" value="1"/>
</dbReference>
<evidence type="ECO:0000256" key="1">
    <source>
        <dbReference type="SAM" id="Phobius"/>
    </source>
</evidence>
<feature type="transmembrane region" description="Helical" evidence="1">
    <location>
        <begin position="56"/>
        <end position="74"/>
    </location>
</feature>
<dbReference type="InterPro" id="IPR010288">
    <property type="entry name" value="EcsB_ABC"/>
</dbReference>
<feature type="transmembrane region" description="Helical" evidence="1">
    <location>
        <begin position="102"/>
        <end position="125"/>
    </location>
</feature>
<dbReference type="EMBL" id="CP101462">
    <property type="protein sequence ID" value="UTT42796.1"/>
    <property type="molecule type" value="Genomic_DNA"/>
</dbReference>
<evidence type="ECO:0000313" key="3">
    <source>
        <dbReference type="Proteomes" id="UP001060325"/>
    </source>
</evidence>
<keyword evidence="1" id="KW-1133">Transmembrane helix</keyword>
<evidence type="ECO:0000313" key="2">
    <source>
        <dbReference type="EMBL" id="UTT42796.1"/>
    </source>
</evidence>